<dbReference type="InterPro" id="IPR037523">
    <property type="entry name" value="VOC_core"/>
</dbReference>
<dbReference type="OrthoDB" id="9795306at2"/>
<evidence type="ECO:0000259" key="1">
    <source>
        <dbReference type="PROSITE" id="PS51819"/>
    </source>
</evidence>
<comment type="caution">
    <text evidence="2">The sequence shown here is derived from an EMBL/GenBank/DDBJ whole genome shotgun (WGS) entry which is preliminary data.</text>
</comment>
<dbReference type="Pfam" id="PF00903">
    <property type="entry name" value="Glyoxalase"/>
    <property type="match status" value="1"/>
</dbReference>
<proteinExistence type="predicted"/>
<name>A0A5C6ETJ9_9BACT</name>
<evidence type="ECO:0000313" key="2">
    <source>
        <dbReference type="EMBL" id="TWU52035.1"/>
    </source>
</evidence>
<accession>A0A5C6ETJ9</accession>
<sequence length="139" mass="15732">MKIPSVIPVLSVDDLETAIGFYEHLGFRNEFSIPGQTGRIVHAHLRNGDSVAFLGRLDVSHYTGRERAEVLEKSNASERGLGITMILQVDNLASVYDFVRERKLKVLAEPADEYYGDRVFFFLDPYGYEWKISQPVAGH</sequence>
<dbReference type="EMBL" id="SJPX01000003">
    <property type="protein sequence ID" value="TWU52035.1"/>
    <property type="molecule type" value="Genomic_DNA"/>
</dbReference>
<reference evidence="2 3" key="1">
    <citation type="submission" date="2019-02" db="EMBL/GenBank/DDBJ databases">
        <title>Deep-cultivation of Planctomycetes and their phenomic and genomic characterization uncovers novel biology.</title>
        <authorList>
            <person name="Wiegand S."/>
            <person name="Jogler M."/>
            <person name="Boedeker C."/>
            <person name="Pinto D."/>
            <person name="Vollmers J."/>
            <person name="Rivas-Marin E."/>
            <person name="Kohn T."/>
            <person name="Peeters S.H."/>
            <person name="Heuer A."/>
            <person name="Rast P."/>
            <person name="Oberbeckmann S."/>
            <person name="Bunk B."/>
            <person name="Jeske O."/>
            <person name="Meyerdierks A."/>
            <person name="Storesund J.E."/>
            <person name="Kallscheuer N."/>
            <person name="Luecker S."/>
            <person name="Lage O.M."/>
            <person name="Pohl T."/>
            <person name="Merkel B.J."/>
            <person name="Hornburger P."/>
            <person name="Mueller R.-W."/>
            <person name="Bruemmer F."/>
            <person name="Labrenz M."/>
            <person name="Spormann A.M."/>
            <person name="Op Den Camp H."/>
            <person name="Overmann J."/>
            <person name="Amann R."/>
            <person name="Jetten M.S.M."/>
            <person name="Mascher T."/>
            <person name="Medema M.H."/>
            <person name="Devos D.P."/>
            <person name="Kaster A.-K."/>
            <person name="Ovreas L."/>
            <person name="Rohde M."/>
            <person name="Galperin M.Y."/>
            <person name="Jogler C."/>
        </authorList>
    </citation>
    <scope>NUCLEOTIDE SEQUENCE [LARGE SCALE GENOMIC DNA]</scope>
    <source>
        <strain evidence="2 3">Poly59</strain>
    </source>
</reference>
<evidence type="ECO:0000313" key="3">
    <source>
        <dbReference type="Proteomes" id="UP000317977"/>
    </source>
</evidence>
<dbReference type="InterPro" id="IPR029068">
    <property type="entry name" value="Glyas_Bleomycin-R_OHBP_Dase"/>
</dbReference>
<organism evidence="2 3">
    <name type="scientific">Rubripirellula reticaptiva</name>
    <dbReference type="NCBI Taxonomy" id="2528013"/>
    <lineage>
        <taxon>Bacteria</taxon>
        <taxon>Pseudomonadati</taxon>
        <taxon>Planctomycetota</taxon>
        <taxon>Planctomycetia</taxon>
        <taxon>Pirellulales</taxon>
        <taxon>Pirellulaceae</taxon>
        <taxon>Rubripirellula</taxon>
    </lineage>
</organism>
<dbReference type="PANTHER" id="PTHR34109">
    <property type="entry name" value="BNAUNNG04460D PROTEIN-RELATED"/>
    <property type="match status" value="1"/>
</dbReference>
<feature type="domain" description="VOC" evidence="1">
    <location>
        <begin position="2"/>
        <end position="135"/>
    </location>
</feature>
<dbReference type="PROSITE" id="PS51819">
    <property type="entry name" value="VOC"/>
    <property type="match status" value="1"/>
</dbReference>
<dbReference type="InterPro" id="IPR004360">
    <property type="entry name" value="Glyas_Fos-R_dOase_dom"/>
</dbReference>
<keyword evidence="3" id="KW-1185">Reference proteome</keyword>
<dbReference type="AlphaFoldDB" id="A0A5C6ETJ9"/>
<dbReference type="RefSeq" id="WP_146535254.1">
    <property type="nucleotide sequence ID" value="NZ_SJPX01000003.1"/>
</dbReference>
<protein>
    <submittedName>
        <fullName evidence="2">Glyoxalase-like domain protein</fullName>
    </submittedName>
</protein>
<dbReference type="Proteomes" id="UP000317977">
    <property type="component" value="Unassembled WGS sequence"/>
</dbReference>
<gene>
    <name evidence="2" type="ORF">Poly59_36320</name>
</gene>
<dbReference type="SUPFAM" id="SSF54593">
    <property type="entry name" value="Glyoxalase/Bleomycin resistance protein/Dihydroxybiphenyl dioxygenase"/>
    <property type="match status" value="1"/>
</dbReference>
<dbReference type="Gene3D" id="3.10.180.10">
    <property type="entry name" value="2,3-Dihydroxybiphenyl 1,2-Dioxygenase, domain 1"/>
    <property type="match status" value="1"/>
</dbReference>